<dbReference type="GO" id="GO:1990228">
    <property type="term" value="C:sulfurtransferase complex"/>
    <property type="evidence" value="ECO:0007669"/>
    <property type="project" value="TreeGrafter"/>
</dbReference>
<dbReference type="InterPro" id="IPR007215">
    <property type="entry name" value="Sulphur_relay_TusB/DsrH"/>
</dbReference>
<dbReference type="Pfam" id="PF04077">
    <property type="entry name" value="DsrH"/>
    <property type="match status" value="1"/>
</dbReference>
<dbReference type="SUPFAM" id="SSF75169">
    <property type="entry name" value="DsrEFH-like"/>
    <property type="match status" value="1"/>
</dbReference>
<dbReference type="RefSeq" id="WP_069947973.1">
    <property type="nucleotide sequence ID" value="NZ_CP014143.1"/>
</dbReference>
<dbReference type="AlphaFoldDB" id="A0A1C9WA56"/>
<accession>A0A1C9WA56</accession>
<dbReference type="STRING" id="1769779.AUP74_02654"/>
<dbReference type="Gene3D" id="3.40.1260.10">
    <property type="entry name" value="DsrEFH-like"/>
    <property type="match status" value="1"/>
</dbReference>
<organism evidence="1 2">
    <name type="scientific">Microbulbifer aggregans</name>
    <dbReference type="NCBI Taxonomy" id="1769779"/>
    <lineage>
        <taxon>Bacteria</taxon>
        <taxon>Pseudomonadati</taxon>
        <taxon>Pseudomonadota</taxon>
        <taxon>Gammaproteobacteria</taxon>
        <taxon>Cellvibrionales</taxon>
        <taxon>Microbulbiferaceae</taxon>
        <taxon>Microbulbifer</taxon>
    </lineage>
</organism>
<proteinExistence type="predicted"/>
<dbReference type="KEGG" id="micc:AUP74_02654"/>
<keyword evidence="2" id="KW-1185">Reference proteome</keyword>
<name>A0A1C9WA56_9GAMM</name>
<sequence length="91" mass="9896">MALHIVNQSPYRSSALRECLAAMAEGDALLLIEDGVYAATGSEAAMMPVATYCLQADVNARGIEAEQSIELIDEQRWVALCVEHAPIVSWF</sequence>
<dbReference type="EMBL" id="CP014143">
    <property type="protein sequence ID" value="AOS98050.1"/>
    <property type="molecule type" value="Genomic_DNA"/>
</dbReference>
<evidence type="ECO:0000313" key="2">
    <source>
        <dbReference type="Proteomes" id="UP000095672"/>
    </source>
</evidence>
<dbReference type="PANTHER" id="PTHR37526">
    <property type="entry name" value="PROTEIN TUSB"/>
    <property type="match status" value="1"/>
</dbReference>
<evidence type="ECO:0000313" key="1">
    <source>
        <dbReference type="EMBL" id="AOS98050.1"/>
    </source>
</evidence>
<dbReference type="Proteomes" id="UP000095672">
    <property type="component" value="Chromosome"/>
</dbReference>
<dbReference type="OrthoDB" id="9795117at2"/>
<dbReference type="InterPro" id="IPR027396">
    <property type="entry name" value="DsrEFH-like"/>
</dbReference>
<gene>
    <name evidence="1" type="primary">tusB</name>
    <name evidence="1" type="ORF">AUP74_02654</name>
</gene>
<protein>
    <submittedName>
        <fullName evidence="1">Protein TusB</fullName>
    </submittedName>
</protein>
<dbReference type="PANTHER" id="PTHR37526:SF1">
    <property type="entry name" value="PROTEIN TUSB"/>
    <property type="match status" value="1"/>
</dbReference>
<dbReference type="NCBIfam" id="TIGR03011">
    <property type="entry name" value="sulf_tusB_dsrH"/>
    <property type="match status" value="1"/>
</dbReference>
<dbReference type="PATRIC" id="fig|1769779.3.peg.2645"/>
<dbReference type="GO" id="GO:0002143">
    <property type="term" value="P:tRNA wobble position uridine thiolation"/>
    <property type="evidence" value="ECO:0007669"/>
    <property type="project" value="InterPro"/>
</dbReference>
<reference evidence="2" key="1">
    <citation type="submission" date="2016-01" db="EMBL/GenBank/DDBJ databases">
        <title>Complete genome sequence of Microbulbifer sp. CCB-MM1, a halophile isolated from Matang Mangrove Forest, Perak.</title>
        <authorList>
            <person name="Moh T.H."/>
            <person name="Dinesh B."/>
            <person name="Lau N.-S."/>
            <person name="Go F."/>
            <person name="Alexander Chong S.-C."/>
        </authorList>
    </citation>
    <scope>NUCLEOTIDE SEQUENCE [LARGE SCALE GENOMIC DNA]</scope>
    <source>
        <strain evidence="2">CCB-MM1</strain>
    </source>
</reference>